<dbReference type="eggNOG" id="ENOG502R8II">
    <property type="taxonomic scope" value="Eukaryota"/>
</dbReference>
<dbReference type="SMART" id="SM00256">
    <property type="entry name" value="FBOX"/>
    <property type="match status" value="1"/>
</dbReference>
<proteinExistence type="predicted"/>
<dbReference type="GO" id="GO:0019005">
    <property type="term" value="C:SCF ubiquitin ligase complex"/>
    <property type="evidence" value="ECO:0000318"/>
    <property type="project" value="GO_Central"/>
</dbReference>
<feature type="region of interest" description="Disordered" evidence="1">
    <location>
        <begin position="571"/>
        <end position="633"/>
    </location>
</feature>
<evidence type="ECO:0000259" key="2">
    <source>
        <dbReference type="SMART" id="SM00256"/>
    </source>
</evidence>
<dbReference type="InterPro" id="IPR036047">
    <property type="entry name" value="F-box-like_dom_sf"/>
</dbReference>
<dbReference type="InParanoid" id="D8SYA9"/>
<dbReference type="KEGG" id="smo:SELMODRAFT_447293"/>
<accession>D8SYA9</accession>
<dbReference type="SUPFAM" id="SSF81383">
    <property type="entry name" value="F-box domain"/>
    <property type="match status" value="1"/>
</dbReference>
<dbReference type="Gene3D" id="1.20.1280.50">
    <property type="match status" value="1"/>
</dbReference>
<protein>
    <recommendedName>
        <fullName evidence="2">F-box domain-containing protein</fullName>
    </recommendedName>
</protein>
<dbReference type="Proteomes" id="UP000001514">
    <property type="component" value="Unassembled WGS sequence"/>
</dbReference>
<organism evidence="4">
    <name type="scientific">Selaginella moellendorffii</name>
    <name type="common">Spikemoss</name>
    <dbReference type="NCBI Taxonomy" id="88036"/>
    <lineage>
        <taxon>Eukaryota</taxon>
        <taxon>Viridiplantae</taxon>
        <taxon>Streptophyta</taxon>
        <taxon>Embryophyta</taxon>
        <taxon>Tracheophyta</taxon>
        <taxon>Lycopodiopsida</taxon>
        <taxon>Selaginellales</taxon>
        <taxon>Selaginellaceae</taxon>
        <taxon>Selaginella</taxon>
    </lineage>
</organism>
<evidence type="ECO:0000313" key="3">
    <source>
        <dbReference type="EMBL" id="EFJ10761.1"/>
    </source>
</evidence>
<dbReference type="InterPro" id="IPR001810">
    <property type="entry name" value="F-box_dom"/>
</dbReference>
<keyword evidence="4" id="KW-1185">Reference proteome</keyword>
<feature type="region of interest" description="Disordered" evidence="1">
    <location>
        <begin position="487"/>
        <end position="556"/>
    </location>
</feature>
<feature type="domain" description="F-box" evidence="2">
    <location>
        <begin position="664"/>
        <end position="705"/>
    </location>
</feature>
<reference evidence="3 4" key="1">
    <citation type="journal article" date="2011" name="Science">
        <title>The Selaginella genome identifies genetic changes associated with the evolution of vascular plants.</title>
        <authorList>
            <person name="Banks J.A."/>
            <person name="Nishiyama T."/>
            <person name="Hasebe M."/>
            <person name="Bowman J.L."/>
            <person name="Gribskov M."/>
            <person name="dePamphilis C."/>
            <person name="Albert V.A."/>
            <person name="Aono N."/>
            <person name="Aoyama T."/>
            <person name="Ambrose B.A."/>
            <person name="Ashton N.W."/>
            <person name="Axtell M.J."/>
            <person name="Barker E."/>
            <person name="Barker M.S."/>
            <person name="Bennetzen J.L."/>
            <person name="Bonawitz N.D."/>
            <person name="Chapple C."/>
            <person name="Cheng C."/>
            <person name="Correa L.G."/>
            <person name="Dacre M."/>
            <person name="DeBarry J."/>
            <person name="Dreyer I."/>
            <person name="Elias M."/>
            <person name="Engstrom E.M."/>
            <person name="Estelle M."/>
            <person name="Feng L."/>
            <person name="Finet C."/>
            <person name="Floyd S.K."/>
            <person name="Frommer W.B."/>
            <person name="Fujita T."/>
            <person name="Gramzow L."/>
            <person name="Gutensohn M."/>
            <person name="Harholt J."/>
            <person name="Hattori M."/>
            <person name="Heyl A."/>
            <person name="Hirai T."/>
            <person name="Hiwatashi Y."/>
            <person name="Ishikawa M."/>
            <person name="Iwata M."/>
            <person name="Karol K.G."/>
            <person name="Koehler B."/>
            <person name="Kolukisaoglu U."/>
            <person name="Kubo M."/>
            <person name="Kurata T."/>
            <person name="Lalonde S."/>
            <person name="Li K."/>
            <person name="Li Y."/>
            <person name="Litt A."/>
            <person name="Lyons E."/>
            <person name="Manning G."/>
            <person name="Maruyama T."/>
            <person name="Michael T.P."/>
            <person name="Mikami K."/>
            <person name="Miyazaki S."/>
            <person name="Morinaga S."/>
            <person name="Murata T."/>
            <person name="Mueller-Roeber B."/>
            <person name="Nelson D.R."/>
            <person name="Obara M."/>
            <person name="Oguri Y."/>
            <person name="Olmstead R.G."/>
            <person name="Onodera N."/>
            <person name="Petersen B.L."/>
            <person name="Pils B."/>
            <person name="Prigge M."/>
            <person name="Rensing S.A."/>
            <person name="Riano-Pachon D.M."/>
            <person name="Roberts A.W."/>
            <person name="Sato Y."/>
            <person name="Scheller H.V."/>
            <person name="Schulz B."/>
            <person name="Schulz C."/>
            <person name="Shakirov E.V."/>
            <person name="Shibagaki N."/>
            <person name="Shinohara N."/>
            <person name="Shippen D.E."/>
            <person name="Soerensen I."/>
            <person name="Sotooka R."/>
            <person name="Sugimoto N."/>
            <person name="Sugita M."/>
            <person name="Sumikawa N."/>
            <person name="Tanurdzic M."/>
            <person name="Theissen G."/>
            <person name="Ulvskov P."/>
            <person name="Wakazuki S."/>
            <person name="Weng J.K."/>
            <person name="Willats W.W."/>
            <person name="Wipf D."/>
            <person name="Wolf P.G."/>
            <person name="Yang L."/>
            <person name="Zimmer A.D."/>
            <person name="Zhu Q."/>
            <person name="Mitros T."/>
            <person name="Hellsten U."/>
            <person name="Loque D."/>
            <person name="Otillar R."/>
            <person name="Salamov A."/>
            <person name="Schmutz J."/>
            <person name="Shapiro H."/>
            <person name="Lindquist E."/>
            <person name="Lucas S."/>
            <person name="Rokhsar D."/>
            <person name="Grigoriev I.V."/>
        </authorList>
    </citation>
    <scope>NUCLEOTIDE SEQUENCE [LARGE SCALE GENOMIC DNA]</scope>
</reference>
<sequence>MANQGLVKSAREEERRRLQETVKKLEHICLENKVRVKIVSIVSSEGSLGKVIVQHAVQLQARALFMIGPSQKGLKWKFSRHFSTSGYVKKNVPRWCAVHIVSHFGDIDDSSSCSPRLSKSSSQSSLFSINHSKPVDDEPQEDDTIVGLEDWLDGKSANILRWRDITQIALEISSAVASSALEHDEVTASSILLRGKHLHKVLAYEGHEIVQPLEKTSRNISSFGLLLLQLLARRPSPSSLAERFQDALRQDKLEALLDPAAGWPLKTAKEIAVLALECRRAAKGDSKIEELRALLTRSLGGDEEDDDEETVMKLDLDFFRRTTRFSRSEDGLDTCHSCKHLDLVDHEKPLRQNRGRKGSGQCVPLVAHRKIEHYFSRNEFGAWLDRWLRRNSLDRIDLSKGFLDSPSSRKNSSVHRGSSREGEVWVSGGLASSANGCSWLLCKCWAISEDEEEDELMAETMATDPCASPKILINGCSPPLKSCMKQAQQNHGLQEPLLGEEHESRRDSSEGRCGLGEEDREPGSAEDNGEAKVEVRDDMDEEQEEQRENKEEHCKNKKNVQWSEEIAVVREYEERSTGREGMASRRQEQRDRSAASPSAAASPRGSSSAIPTAPSSLRARSSTASSSRSPAFDFRGMRDSAREIISRGQRLPARKGETGSIARLPQDLLCKCFLKLDSIFQIINCALVCKVWRDACSLDVIWRSMYLRWHGDYRLDISRQQSPFPPSGFGTWRESFIRDFPRGRVRLLERTIKQSLDAGFLQALDEVPHVLNFTPGKSIQTLAQELQLTFYLRINNGQRIRLTRKQAVWFPASTVLHCPFKYLKRGMKLFSLASLEMTKKPSLWESDYSAPPLRLAMLSSKDVAGAMNLIVGTLFEQDNTDGNEELEYIWHKSFSNSSSSGLKPSECDQIQSLQSILVITSAYNYTLSIISFGHETSTGFCGMSANRWHGKMSFYRSSHHSR</sequence>
<dbReference type="EMBL" id="GL377652">
    <property type="protein sequence ID" value="EFJ10761.1"/>
    <property type="molecule type" value="Genomic_DNA"/>
</dbReference>
<dbReference type="PANTHER" id="PTHR46731">
    <property type="entry name" value="F-BOX ONLY PROTEIN 15"/>
    <property type="match status" value="1"/>
</dbReference>
<feature type="compositionally biased region" description="Low complexity" evidence="1">
    <location>
        <begin position="594"/>
        <end position="631"/>
    </location>
</feature>
<dbReference type="PANTHER" id="PTHR46731:SF1">
    <property type="entry name" value="F-BOX ONLY PROTEIN 15"/>
    <property type="match status" value="1"/>
</dbReference>
<dbReference type="AlphaFoldDB" id="D8SYA9"/>
<feature type="compositionally biased region" description="Basic and acidic residues" evidence="1">
    <location>
        <begin position="571"/>
        <end position="593"/>
    </location>
</feature>
<gene>
    <name evidence="3" type="ORF">SELMODRAFT_447293</name>
</gene>
<name>D8SYA9_SELML</name>
<dbReference type="HOGENOM" id="CLU_324505_0_0_1"/>
<feature type="compositionally biased region" description="Basic and acidic residues" evidence="1">
    <location>
        <begin position="499"/>
        <end position="536"/>
    </location>
</feature>
<evidence type="ECO:0000256" key="1">
    <source>
        <dbReference type="SAM" id="MobiDB-lite"/>
    </source>
</evidence>
<dbReference type="Pfam" id="PF12937">
    <property type="entry name" value="F-box-like"/>
    <property type="match status" value="1"/>
</dbReference>
<evidence type="ECO:0000313" key="4">
    <source>
        <dbReference type="Proteomes" id="UP000001514"/>
    </source>
</evidence>
<dbReference type="Gramene" id="EFJ10761">
    <property type="protein sequence ID" value="EFJ10761"/>
    <property type="gene ID" value="SELMODRAFT_447293"/>
</dbReference>